<evidence type="ECO:0000256" key="13">
    <source>
        <dbReference type="PIRSR" id="PIRSR602402-1"/>
    </source>
</evidence>
<dbReference type="InterPro" id="IPR017972">
    <property type="entry name" value="Cyt_P450_CS"/>
</dbReference>
<dbReference type="GO" id="GO:0005789">
    <property type="term" value="C:endoplasmic reticulum membrane"/>
    <property type="evidence" value="ECO:0007669"/>
    <property type="project" value="UniProtKB-SubCell"/>
</dbReference>
<dbReference type="PRINTS" id="PR00385">
    <property type="entry name" value="P450"/>
</dbReference>
<comment type="subcellular location">
    <subcellularLocation>
        <location evidence="3">Endoplasmic reticulum membrane</location>
        <topology evidence="3">Peripheral membrane protein</topology>
    </subcellularLocation>
    <subcellularLocation>
        <location evidence="2">Microsome membrane</location>
        <topology evidence="2">Peripheral membrane protein</topology>
    </subcellularLocation>
</comment>
<dbReference type="SUPFAM" id="SSF48264">
    <property type="entry name" value="Cytochrome P450"/>
    <property type="match status" value="1"/>
</dbReference>
<sequence length="404" mass="46460">MVSDPELIRDMNIKDFHVFVNRHGYSFNDPLNDRSLTNLMGDEWKTMRSIISPTFSSGKMRSMHPIIIDCVHRLDNYLETKAMAGGDVEMKKTMGSLTMDVIASCAFGTKIDTYNDHKTSEFIVNAKQVFCGGVWRLWVFMALVKISPKLFEWTGFQIIDPSVQKFFNTAITSIVSRRKSEKVRQRDYLQLMIDAQNRKNKDTDDQDVDDLDENIYGKWQNYGKIETTETSDINNSNKSESTGMSDADIIANSFLFLMAAYETSGALLSFLFYNLALNEKCQQKLYEEVNGLDGMYDYESVSKMPYLEACIAETLRLQPPLPATHRHASQEYTLDCNWLTIPKGMMVIFDIYALHHNPEYYPNPEVWDPERFMPENRDQLTPYTYMPFGTGPRNCVGMRKAIGS</sequence>
<dbReference type="PROSITE" id="PS00086">
    <property type="entry name" value="CYTOCHROME_P450"/>
    <property type="match status" value="1"/>
</dbReference>
<keyword evidence="6 13" id="KW-0479">Metal-binding</keyword>
<evidence type="ECO:0000256" key="5">
    <source>
        <dbReference type="ARBA" id="ARBA00022617"/>
    </source>
</evidence>
<dbReference type="Gene3D" id="1.10.630.10">
    <property type="entry name" value="Cytochrome P450"/>
    <property type="match status" value="1"/>
</dbReference>
<dbReference type="Proteomes" id="UP000728032">
    <property type="component" value="Unassembled WGS sequence"/>
</dbReference>
<feature type="binding site" description="axial binding residue" evidence="13">
    <location>
        <position position="395"/>
    </location>
    <ligand>
        <name>heme</name>
        <dbReference type="ChEBI" id="CHEBI:30413"/>
    </ligand>
    <ligandPart>
        <name>Fe</name>
        <dbReference type="ChEBI" id="CHEBI:18248"/>
    </ligandPart>
</feature>
<evidence type="ECO:0000256" key="14">
    <source>
        <dbReference type="RuleBase" id="RU000461"/>
    </source>
</evidence>
<keyword evidence="16" id="KW-1185">Reference proteome</keyword>
<evidence type="ECO:0000256" key="10">
    <source>
        <dbReference type="ARBA" id="ARBA00023004"/>
    </source>
</evidence>
<evidence type="ECO:0000256" key="11">
    <source>
        <dbReference type="ARBA" id="ARBA00023033"/>
    </source>
</evidence>
<comment type="similarity">
    <text evidence="4 14">Belongs to the cytochrome P450 family.</text>
</comment>
<keyword evidence="8" id="KW-0492">Microsome</keyword>
<dbReference type="InterPro" id="IPR036396">
    <property type="entry name" value="Cyt_P450_sf"/>
</dbReference>
<evidence type="ECO:0000256" key="8">
    <source>
        <dbReference type="ARBA" id="ARBA00022848"/>
    </source>
</evidence>
<evidence type="ECO:0000256" key="4">
    <source>
        <dbReference type="ARBA" id="ARBA00010617"/>
    </source>
</evidence>
<keyword evidence="12" id="KW-0472">Membrane</keyword>
<keyword evidence="10 13" id="KW-0408">Iron</keyword>
<dbReference type="Pfam" id="PF00067">
    <property type="entry name" value="p450"/>
    <property type="match status" value="2"/>
</dbReference>
<accession>A0A7R9ME91</accession>
<dbReference type="CDD" id="cd11055">
    <property type="entry name" value="CYP3A-like"/>
    <property type="match status" value="1"/>
</dbReference>
<dbReference type="AlphaFoldDB" id="A0A7R9ME91"/>
<dbReference type="EMBL" id="OC927711">
    <property type="protein sequence ID" value="CAD7657370.1"/>
    <property type="molecule type" value="Genomic_DNA"/>
</dbReference>
<keyword evidence="7" id="KW-0256">Endoplasmic reticulum</keyword>
<dbReference type="PANTHER" id="PTHR24292:SF54">
    <property type="entry name" value="CYP9F3-RELATED"/>
    <property type="match status" value="1"/>
</dbReference>
<dbReference type="EMBL" id="CAJPVJ010012886">
    <property type="protein sequence ID" value="CAG2174556.1"/>
    <property type="molecule type" value="Genomic_DNA"/>
</dbReference>
<evidence type="ECO:0000256" key="1">
    <source>
        <dbReference type="ARBA" id="ARBA00001971"/>
    </source>
</evidence>
<dbReference type="InterPro" id="IPR001128">
    <property type="entry name" value="Cyt_P450"/>
</dbReference>
<reference evidence="15" key="1">
    <citation type="submission" date="2020-11" db="EMBL/GenBank/DDBJ databases">
        <authorList>
            <person name="Tran Van P."/>
        </authorList>
    </citation>
    <scope>NUCLEOTIDE SEQUENCE</scope>
</reference>
<evidence type="ECO:0000256" key="7">
    <source>
        <dbReference type="ARBA" id="ARBA00022824"/>
    </source>
</evidence>
<evidence type="ECO:0000256" key="6">
    <source>
        <dbReference type="ARBA" id="ARBA00022723"/>
    </source>
</evidence>
<dbReference type="GO" id="GO:0004497">
    <property type="term" value="F:monooxygenase activity"/>
    <property type="evidence" value="ECO:0007669"/>
    <property type="project" value="UniProtKB-KW"/>
</dbReference>
<keyword evidence="11 14" id="KW-0503">Monooxygenase</keyword>
<gene>
    <name evidence="15" type="ORF">ONB1V03_LOCUS14000</name>
</gene>
<name>A0A7R9ME91_9ACAR</name>
<organism evidence="15">
    <name type="scientific">Oppiella nova</name>
    <dbReference type="NCBI Taxonomy" id="334625"/>
    <lineage>
        <taxon>Eukaryota</taxon>
        <taxon>Metazoa</taxon>
        <taxon>Ecdysozoa</taxon>
        <taxon>Arthropoda</taxon>
        <taxon>Chelicerata</taxon>
        <taxon>Arachnida</taxon>
        <taxon>Acari</taxon>
        <taxon>Acariformes</taxon>
        <taxon>Sarcoptiformes</taxon>
        <taxon>Oribatida</taxon>
        <taxon>Brachypylina</taxon>
        <taxon>Oppioidea</taxon>
        <taxon>Oppiidae</taxon>
        <taxon>Oppiella</taxon>
    </lineage>
</organism>
<keyword evidence="5 13" id="KW-0349">Heme</keyword>
<dbReference type="PRINTS" id="PR00464">
    <property type="entry name" value="EP450II"/>
</dbReference>
<dbReference type="InterPro" id="IPR050476">
    <property type="entry name" value="Insect_CytP450_Detox"/>
</dbReference>
<proteinExistence type="inferred from homology"/>
<dbReference type="GO" id="GO:0020037">
    <property type="term" value="F:heme binding"/>
    <property type="evidence" value="ECO:0007669"/>
    <property type="project" value="InterPro"/>
</dbReference>
<comment type="cofactor">
    <cofactor evidence="1 13">
        <name>heme</name>
        <dbReference type="ChEBI" id="CHEBI:30413"/>
    </cofactor>
</comment>
<evidence type="ECO:0000256" key="3">
    <source>
        <dbReference type="ARBA" id="ARBA00004406"/>
    </source>
</evidence>
<dbReference type="GO" id="GO:0005506">
    <property type="term" value="F:iron ion binding"/>
    <property type="evidence" value="ECO:0007669"/>
    <property type="project" value="InterPro"/>
</dbReference>
<evidence type="ECO:0000256" key="9">
    <source>
        <dbReference type="ARBA" id="ARBA00023002"/>
    </source>
</evidence>
<evidence type="ECO:0000256" key="12">
    <source>
        <dbReference type="ARBA" id="ARBA00023136"/>
    </source>
</evidence>
<protein>
    <recommendedName>
        <fullName evidence="17">Cytochrome P450</fullName>
    </recommendedName>
</protein>
<keyword evidence="9 14" id="KW-0560">Oxidoreductase</keyword>
<evidence type="ECO:0000256" key="2">
    <source>
        <dbReference type="ARBA" id="ARBA00004174"/>
    </source>
</evidence>
<dbReference type="PANTHER" id="PTHR24292">
    <property type="entry name" value="CYTOCHROME P450"/>
    <property type="match status" value="1"/>
</dbReference>
<dbReference type="InterPro" id="IPR002402">
    <property type="entry name" value="Cyt_P450_E_grp-II"/>
</dbReference>
<evidence type="ECO:0008006" key="17">
    <source>
        <dbReference type="Google" id="ProtNLM"/>
    </source>
</evidence>
<dbReference type="GO" id="GO:0016705">
    <property type="term" value="F:oxidoreductase activity, acting on paired donors, with incorporation or reduction of molecular oxygen"/>
    <property type="evidence" value="ECO:0007669"/>
    <property type="project" value="InterPro"/>
</dbReference>
<dbReference type="OrthoDB" id="6428965at2759"/>
<evidence type="ECO:0000313" key="16">
    <source>
        <dbReference type="Proteomes" id="UP000728032"/>
    </source>
</evidence>
<evidence type="ECO:0000313" key="15">
    <source>
        <dbReference type="EMBL" id="CAD7657370.1"/>
    </source>
</evidence>